<evidence type="ECO:0000256" key="1">
    <source>
        <dbReference type="ARBA" id="ARBA00023002"/>
    </source>
</evidence>
<dbReference type="InterPro" id="IPR050791">
    <property type="entry name" value="Aldo-Keto_reductase"/>
</dbReference>
<dbReference type="KEGG" id="bfu:BCIN_15g05290"/>
<reference evidence="3 4" key="2">
    <citation type="journal article" date="2012" name="Eukaryot. Cell">
        <title>Genome update of Botrytis cinerea strains B05.10 and T4.</title>
        <authorList>
            <person name="Staats M."/>
            <person name="van Kan J.A."/>
        </authorList>
    </citation>
    <scope>NUCLEOTIDE SEQUENCE [LARGE SCALE GENOMIC DNA]</scope>
    <source>
        <strain evidence="3 4">B05.10</strain>
    </source>
</reference>
<dbReference type="RefSeq" id="XP_001549772.1">
    <property type="nucleotide sequence ID" value="XM_001549722.2"/>
</dbReference>
<accession>A0A384K5I9</accession>
<dbReference type="GO" id="GO:0016491">
    <property type="term" value="F:oxidoreductase activity"/>
    <property type="evidence" value="ECO:0007669"/>
    <property type="project" value="UniProtKB-KW"/>
</dbReference>
<evidence type="ECO:0000313" key="4">
    <source>
        <dbReference type="Proteomes" id="UP000001798"/>
    </source>
</evidence>
<gene>
    <name evidence="3" type="ORF">BCIN_15g05290</name>
</gene>
<feature type="domain" description="NADP-dependent oxidoreductase" evidence="2">
    <location>
        <begin position="13"/>
        <end position="311"/>
    </location>
</feature>
<dbReference type="GeneID" id="5430264"/>
<dbReference type="PANTHER" id="PTHR43625:SF78">
    <property type="entry name" value="PYRIDOXAL REDUCTASE-RELATED"/>
    <property type="match status" value="1"/>
</dbReference>
<proteinExistence type="predicted"/>
<sequence length="331" mass="36353">MPILAGKEISQNGLGLMRMTWRGEQTPDSIAFPVLKAALAAGVNVWNGADFYGSPENNSLHLLARYFAEYPEDAEKVVLCIKSGFADRKTFTMDSSPEAVYKYVENAKKILGGHKRIDLFGMARQDKMTPIEDTVRALNECVKKDLIGGIQLSEVSANSIRRASAVAKIDMLEAEISLWATDVFENGVAEACGELGIVMVAHTPLGAGMLTGQFKSLDDLPESDPHRHFPRFQPENFQKNLDLVEELGKLALNKGCTPAQLALCWIKSQSKKPGYPLIIPVFGARSESRVEENTTEVELTDSDLDTINEILASFPVQGHRYPAATASLCEY</sequence>
<dbReference type="SUPFAM" id="SSF51430">
    <property type="entry name" value="NAD(P)-linked oxidoreductase"/>
    <property type="match status" value="1"/>
</dbReference>
<organism evidence="3 4">
    <name type="scientific">Botryotinia fuckeliana (strain B05.10)</name>
    <name type="common">Noble rot fungus</name>
    <name type="synonym">Botrytis cinerea</name>
    <dbReference type="NCBI Taxonomy" id="332648"/>
    <lineage>
        <taxon>Eukaryota</taxon>
        <taxon>Fungi</taxon>
        <taxon>Dikarya</taxon>
        <taxon>Ascomycota</taxon>
        <taxon>Pezizomycotina</taxon>
        <taxon>Leotiomycetes</taxon>
        <taxon>Helotiales</taxon>
        <taxon>Sclerotiniaceae</taxon>
        <taxon>Botrytis</taxon>
    </lineage>
</organism>
<evidence type="ECO:0000313" key="3">
    <source>
        <dbReference type="EMBL" id="ATZ58068.1"/>
    </source>
</evidence>
<reference evidence="3 4" key="1">
    <citation type="journal article" date="2011" name="PLoS Genet.">
        <title>Genomic analysis of the necrotrophic fungal pathogens Sclerotinia sclerotiorum and Botrytis cinerea.</title>
        <authorList>
            <person name="Amselem J."/>
            <person name="Cuomo C.A."/>
            <person name="van Kan J.A."/>
            <person name="Viaud M."/>
            <person name="Benito E.P."/>
            <person name="Couloux A."/>
            <person name="Coutinho P.M."/>
            <person name="de Vries R.P."/>
            <person name="Dyer P.S."/>
            <person name="Fillinger S."/>
            <person name="Fournier E."/>
            <person name="Gout L."/>
            <person name="Hahn M."/>
            <person name="Kohn L."/>
            <person name="Lapalu N."/>
            <person name="Plummer K.M."/>
            <person name="Pradier J.M."/>
            <person name="Quevillon E."/>
            <person name="Sharon A."/>
            <person name="Simon A."/>
            <person name="ten Have A."/>
            <person name="Tudzynski B."/>
            <person name="Tudzynski P."/>
            <person name="Wincker P."/>
            <person name="Andrew M."/>
            <person name="Anthouard V."/>
            <person name="Beever R.E."/>
            <person name="Beffa R."/>
            <person name="Benoit I."/>
            <person name="Bouzid O."/>
            <person name="Brault B."/>
            <person name="Chen Z."/>
            <person name="Choquer M."/>
            <person name="Collemare J."/>
            <person name="Cotton P."/>
            <person name="Danchin E.G."/>
            <person name="Da Silva C."/>
            <person name="Gautier A."/>
            <person name="Giraud C."/>
            <person name="Giraud T."/>
            <person name="Gonzalez C."/>
            <person name="Grossetete S."/>
            <person name="Guldener U."/>
            <person name="Henrissat B."/>
            <person name="Howlett B.J."/>
            <person name="Kodira C."/>
            <person name="Kretschmer M."/>
            <person name="Lappartient A."/>
            <person name="Leroch M."/>
            <person name="Levis C."/>
            <person name="Mauceli E."/>
            <person name="Neuveglise C."/>
            <person name="Oeser B."/>
            <person name="Pearson M."/>
            <person name="Poulain J."/>
            <person name="Poussereau N."/>
            <person name="Quesneville H."/>
            <person name="Rascle C."/>
            <person name="Schumacher J."/>
            <person name="Segurens B."/>
            <person name="Sexton A."/>
            <person name="Silva E."/>
            <person name="Sirven C."/>
            <person name="Soanes D.M."/>
            <person name="Talbot N.J."/>
            <person name="Templeton M."/>
            <person name="Yandava C."/>
            <person name="Yarden O."/>
            <person name="Zeng Q."/>
            <person name="Rollins J.A."/>
            <person name="Lebrun M.H."/>
            <person name="Dickman M."/>
        </authorList>
    </citation>
    <scope>NUCLEOTIDE SEQUENCE [LARGE SCALE GENOMIC DNA]</scope>
    <source>
        <strain evidence="3 4">B05.10</strain>
    </source>
</reference>
<dbReference type="Pfam" id="PF00248">
    <property type="entry name" value="Aldo_ket_red"/>
    <property type="match status" value="1"/>
</dbReference>
<dbReference type="OMA" id="IDIFGCA"/>
<dbReference type="GO" id="GO:0005737">
    <property type="term" value="C:cytoplasm"/>
    <property type="evidence" value="ECO:0007669"/>
    <property type="project" value="TreeGrafter"/>
</dbReference>
<dbReference type="PANTHER" id="PTHR43625">
    <property type="entry name" value="AFLATOXIN B1 ALDEHYDE REDUCTASE"/>
    <property type="match status" value="1"/>
</dbReference>
<dbReference type="AlphaFoldDB" id="A0A384K5I9"/>
<keyword evidence="4" id="KW-1185">Reference proteome</keyword>
<dbReference type="InterPro" id="IPR036812">
    <property type="entry name" value="NAD(P)_OxRdtase_dom_sf"/>
</dbReference>
<dbReference type="Proteomes" id="UP000001798">
    <property type="component" value="Chromosome 15"/>
</dbReference>
<dbReference type="OrthoDB" id="37537at2759"/>
<name>A0A384K5I9_BOTFB</name>
<dbReference type="Gene3D" id="3.20.20.100">
    <property type="entry name" value="NADP-dependent oxidoreductase domain"/>
    <property type="match status" value="1"/>
</dbReference>
<protein>
    <recommendedName>
        <fullName evidence="2">NADP-dependent oxidoreductase domain-containing protein</fullName>
    </recommendedName>
</protein>
<dbReference type="VEuPathDB" id="FungiDB:Bcin15g05290"/>
<reference evidence="3 4" key="3">
    <citation type="journal article" date="2017" name="Mol. Plant Pathol.">
        <title>A gapless genome sequence of the fungus Botrytis cinerea.</title>
        <authorList>
            <person name="Van Kan J.A."/>
            <person name="Stassen J.H."/>
            <person name="Mosbach A."/>
            <person name="Van Der Lee T.A."/>
            <person name="Faino L."/>
            <person name="Farmer A.D."/>
            <person name="Papasotiriou D.G."/>
            <person name="Zhou S."/>
            <person name="Seidl M.F."/>
            <person name="Cottam E."/>
            <person name="Edel D."/>
            <person name="Hahn M."/>
            <person name="Schwartz D.C."/>
            <person name="Dietrich R.A."/>
            <person name="Widdison S."/>
            <person name="Scalliet G."/>
        </authorList>
    </citation>
    <scope>NUCLEOTIDE SEQUENCE [LARGE SCALE GENOMIC DNA]</scope>
    <source>
        <strain evidence="3 4">B05.10</strain>
    </source>
</reference>
<dbReference type="CDD" id="cd19077">
    <property type="entry name" value="AKR_AKR8A1-2"/>
    <property type="match status" value="1"/>
</dbReference>
<evidence type="ECO:0000259" key="2">
    <source>
        <dbReference type="Pfam" id="PF00248"/>
    </source>
</evidence>
<keyword evidence="1" id="KW-0560">Oxidoreductase</keyword>
<dbReference type="InterPro" id="IPR023210">
    <property type="entry name" value="NADP_OxRdtase_dom"/>
</dbReference>
<dbReference type="EMBL" id="CP009819">
    <property type="protein sequence ID" value="ATZ58068.1"/>
    <property type="molecule type" value="Genomic_DNA"/>
</dbReference>